<reference evidence="28 29" key="1">
    <citation type="submission" date="2022-11" db="EMBL/GenBank/DDBJ databases">
        <title>Whole genome sequence of Eschrichtius robustus ER-17-0199.</title>
        <authorList>
            <person name="Bruniche-Olsen A."/>
            <person name="Black A.N."/>
            <person name="Fields C.J."/>
            <person name="Walden K."/>
            <person name="Dewoody J.A."/>
        </authorList>
    </citation>
    <scope>NUCLEOTIDE SEQUENCE [LARGE SCALE GENOMIC DNA]</scope>
    <source>
        <strain evidence="28">ER-17-0199</strain>
        <tissue evidence="28">Blubber</tissue>
    </source>
</reference>
<evidence type="ECO:0000256" key="9">
    <source>
        <dbReference type="ARBA" id="ARBA00038990"/>
    </source>
</evidence>
<comment type="catalytic activity">
    <reaction evidence="23">
        <text>a primary alcohol + NADP(+) = an aldehyde + NADPH + H(+)</text>
        <dbReference type="Rhea" id="RHEA:15937"/>
        <dbReference type="ChEBI" id="CHEBI:15378"/>
        <dbReference type="ChEBI" id="CHEBI:15734"/>
        <dbReference type="ChEBI" id="CHEBI:17478"/>
        <dbReference type="ChEBI" id="CHEBI:57783"/>
        <dbReference type="ChEBI" id="CHEBI:58349"/>
        <dbReference type="EC" id="1.1.1.71"/>
    </reaction>
</comment>
<dbReference type="InterPro" id="IPR020904">
    <property type="entry name" value="Sc_DH/Rdtase_CS"/>
</dbReference>
<comment type="catalytic activity">
    <reaction evidence="25">
        <text>corticosterone + NADPH + H(+) = 20beta-dihydrocorticosterone + NADP(+)</text>
        <dbReference type="Rhea" id="RHEA:70219"/>
        <dbReference type="ChEBI" id="CHEBI:15378"/>
        <dbReference type="ChEBI" id="CHEBI:16827"/>
        <dbReference type="ChEBI" id="CHEBI:57783"/>
        <dbReference type="ChEBI" id="CHEBI:58349"/>
        <dbReference type="ChEBI" id="CHEBI:189050"/>
    </reaction>
    <physiologicalReaction direction="left-to-right" evidence="25">
        <dbReference type="Rhea" id="RHEA:70220"/>
    </physiologicalReaction>
</comment>
<comment type="catalytic activity">
    <reaction evidence="27">
        <text>prostaglandin D2 + NADP(+) = 15-oxoprostaglandin D2 + NADPH + H(+)</text>
        <dbReference type="Rhea" id="RHEA:20744"/>
        <dbReference type="ChEBI" id="CHEBI:15378"/>
        <dbReference type="ChEBI" id="CHEBI:57406"/>
        <dbReference type="ChEBI" id="CHEBI:57408"/>
        <dbReference type="ChEBI" id="CHEBI:57783"/>
        <dbReference type="ChEBI" id="CHEBI:58349"/>
        <dbReference type="EC" id="1.1.1.196"/>
    </reaction>
    <physiologicalReaction direction="left-to-right" evidence="27">
        <dbReference type="Rhea" id="RHEA:20745"/>
    </physiologicalReaction>
</comment>
<dbReference type="EC" id="1.1.1.196" evidence="9"/>
<evidence type="ECO:0000256" key="26">
    <source>
        <dbReference type="ARBA" id="ARBA00049361"/>
    </source>
</evidence>
<name>A0AB34HMY7_ESCRO</name>
<dbReference type="PANTHER" id="PTHR43963">
    <property type="entry name" value="CARBONYL REDUCTASE 1-RELATED"/>
    <property type="match status" value="1"/>
</dbReference>
<evidence type="ECO:0000256" key="17">
    <source>
        <dbReference type="ARBA" id="ARBA00047333"/>
    </source>
</evidence>
<comment type="catalytic activity">
    <reaction evidence="19">
        <text>prostaglandin F2alpha + NADP(+) = 15-oxoprostaglandin F2alpha + NADPH + H(+)</text>
        <dbReference type="Rhea" id="RHEA:63480"/>
        <dbReference type="ChEBI" id="CHEBI:15378"/>
        <dbReference type="ChEBI" id="CHEBI:57404"/>
        <dbReference type="ChEBI" id="CHEBI:57783"/>
        <dbReference type="ChEBI" id="CHEBI:58349"/>
        <dbReference type="ChEBI" id="CHEBI:133409"/>
    </reaction>
    <physiologicalReaction direction="left-to-right" evidence="19">
        <dbReference type="Rhea" id="RHEA:63481"/>
    </physiologicalReaction>
</comment>
<evidence type="ECO:0000256" key="4">
    <source>
        <dbReference type="ARBA" id="ARBA00022857"/>
    </source>
</evidence>
<evidence type="ECO:0000256" key="23">
    <source>
        <dbReference type="ARBA" id="ARBA00048601"/>
    </source>
</evidence>
<evidence type="ECO:0000256" key="13">
    <source>
        <dbReference type="ARBA" id="ARBA00042547"/>
    </source>
</evidence>
<dbReference type="EC" id="1.1.1.71" evidence="6"/>
<evidence type="ECO:0000256" key="19">
    <source>
        <dbReference type="ARBA" id="ARBA00047830"/>
    </source>
</evidence>
<dbReference type="SUPFAM" id="SSF51735">
    <property type="entry name" value="NAD(P)-binding Rossmann-fold domains"/>
    <property type="match status" value="1"/>
</dbReference>
<evidence type="ECO:0000256" key="22">
    <source>
        <dbReference type="ARBA" id="ARBA00048422"/>
    </source>
</evidence>
<evidence type="ECO:0000256" key="16">
    <source>
        <dbReference type="ARBA" id="ARBA00047313"/>
    </source>
</evidence>
<comment type="subunit">
    <text evidence="2">Monomer.</text>
</comment>
<dbReference type="InterPro" id="IPR002347">
    <property type="entry name" value="SDR_fam"/>
</dbReference>
<keyword evidence="5" id="KW-0560">Oxidoreductase</keyword>
<evidence type="ECO:0000256" key="27">
    <source>
        <dbReference type="ARBA" id="ARBA00049441"/>
    </source>
</evidence>
<comment type="catalytic activity">
    <reaction evidence="18">
        <text>prostaglandin E1 + NADP(+) = 15-oxoprostaglandin E1 + NADPH + H(+)</text>
        <dbReference type="Rhea" id="RHEA:11636"/>
        <dbReference type="ChEBI" id="CHEBI:15378"/>
        <dbReference type="ChEBI" id="CHEBI:57397"/>
        <dbReference type="ChEBI" id="CHEBI:57401"/>
        <dbReference type="ChEBI" id="CHEBI:57783"/>
        <dbReference type="ChEBI" id="CHEBI:58349"/>
        <dbReference type="EC" id="1.1.1.197"/>
    </reaction>
    <physiologicalReaction direction="left-to-right" evidence="18">
        <dbReference type="Rhea" id="RHEA:11637"/>
    </physiologicalReaction>
</comment>
<dbReference type="InterPro" id="IPR036291">
    <property type="entry name" value="NAD(P)-bd_dom_sf"/>
</dbReference>
<evidence type="ECO:0000256" key="11">
    <source>
        <dbReference type="ARBA" id="ARBA00041509"/>
    </source>
</evidence>
<evidence type="ECO:0000256" key="24">
    <source>
        <dbReference type="ARBA" id="ARBA00048673"/>
    </source>
</evidence>
<evidence type="ECO:0000313" key="28">
    <source>
        <dbReference type="EMBL" id="KAJ8792366.1"/>
    </source>
</evidence>
<dbReference type="EC" id="1.1.1.197" evidence="8"/>
<dbReference type="EC" id="1.1.1.189" evidence="7"/>
<protein>
    <recommendedName>
        <fullName evidence="10">Carbonyl reductase [NADPH] 1</fullName>
        <ecNumber evidence="7">1.1.1.189</ecNumber>
        <ecNumber evidence="9">1.1.1.196</ecNumber>
        <ecNumber evidence="8">1.1.1.197</ecNumber>
        <ecNumber evidence="6">1.1.1.71</ecNumber>
    </recommendedName>
    <alternativeName>
        <fullName evidence="12">15-hydroxyprostaglandin dehydrogenase [NADP(+)]</fullName>
    </alternativeName>
    <alternativeName>
        <fullName evidence="13">20-beta-hydroxysteroid dehydrogenase</fullName>
    </alternativeName>
    <alternativeName>
        <fullName evidence="11">Alcohol dehydrogenase [NAD(P)+] CBR1</fullName>
    </alternativeName>
    <alternativeName>
        <fullName evidence="14">Prostaglandin 9-ketoreductase</fullName>
    </alternativeName>
    <alternativeName>
        <fullName evidence="15">Prostaglandin-E(2) 9-reductase</fullName>
    </alternativeName>
</protein>
<comment type="catalytic activity">
    <reaction evidence="24">
        <text>a secondary alcohol + NADP(+) = a ketone + NADPH + H(+)</text>
        <dbReference type="Rhea" id="RHEA:19257"/>
        <dbReference type="ChEBI" id="CHEBI:15378"/>
        <dbReference type="ChEBI" id="CHEBI:17087"/>
        <dbReference type="ChEBI" id="CHEBI:35681"/>
        <dbReference type="ChEBI" id="CHEBI:57783"/>
        <dbReference type="ChEBI" id="CHEBI:58349"/>
        <dbReference type="EC" id="1.1.1.184"/>
    </reaction>
</comment>
<evidence type="ECO:0000256" key="25">
    <source>
        <dbReference type="ARBA" id="ARBA00048753"/>
    </source>
</evidence>
<accession>A0AB34HMY7</accession>
<gene>
    <name evidence="28" type="ORF">J1605_019922</name>
</gene>
<keyword evidence="3" id="KW-0597">Phosphoprotein</keyword>
<comment type="caution">
    <text evidence="28">The sequence shown here is derived from an EMBL/GenBank/DDBJ whole genome shotgun (WGS) entry which is preliminary data.</text>
</comment>
<evidence type="ECO:0000256" key="15">
    <source>
        <dbReference type="ARBA" id="ARBA00042766"/>
    </source>
</evidence>
<dbReference type="GO" id="GO:0047021">
    <property type="term" value="F:15-hydroxyprostaglandin dehydrogenase (NADP+) activity"/>
    <property type="evidence" value="ECO:0007669"/>
    <property type="project" value="UniProtKB-EC"/>
</dbReference>
<evidence type="ECO:0000256" key="2">
    <source>
        <dbReference type="ARBA" id="ARBA00011245"/>
    </source>
</evidence>
<comment type="similarity">
    <text evidence="1">Belongs to the short-chain dehydrogenases/reductases (SDR) family.</text>
</comment>
<evidence type="ECO:0000256" key="8">
    <source>
        <dbReference type="ARBA" id="ARBA00038989"/>
    </source>
</evidence>
<dbReference type="EMBL" id="JAIQCJ010001111">
    <property type="protein sequence ID" value="KAJ8792366.1"/>
    <property type="molecule type" value="Genomic_DNA"/>
</dbReference>
<keyword evidence="4" id="KW-0521">NADP</keyword>
<dbReference type="PRINTS" id="PR00081">
    <property type="entry name" value="GDHRDH"/>
</dbReference>
<evidence type="ECO:0000256" key="21">
    <source>
        <dbReference type="ARBA" id="ARBA00048207"/>
    </source>
</evidence>
<dbReference type="PROSITE" id="PS00061">
    <property type="entry name" value="ADH_SHORT"/>
    <property type="match status" value="1"/>
</dbReference>
<comment type="catalytic activity">
    <reaction evidence="22">
        <text>prostaglandin E2 + NADP(+) = 15-oxoprostaglandin E2 + NADPH + H(+)</text>
        <dbReference type="Rhea" id="RHEA:63476"/>
        <dbReference type="ChEBI" id="CHEBI:15378"/>
        <dbReference type="ChEBI" id="CHEBI:57400"/>
        <dbReference type="ChEBI" id="CHEBI:57783"/>
        <dbReference type="ChEBI" id="CHEBI:58349"/>
        <dbReference type="ChEBI" id="CHEBI:606564"/>
    </reaction>
    <physiologicalReaction direction="left-to-right" evidence="22">
        <dbReference type="Rhea" id="RHEA:63477"/>
    </physiologicalReaction>
</comment>
<dbReference type="PANTHER" id="PTHR43963:SF2">
    <property type="entry name" value="CARBONYL REDUCTASE [NADPH] 1"/>
    <property type="match status" value="1"/>
</dbReference>
<comment type="catalytic activity">
    <reaction evidence="20">
        <text>daunorubicin + NADPH + H(+) = 13-dihydrodaunorubicin + NADP(+)</text>
        <dbReference type="Rhea" id="RHEA:63504"/>
        <dbReference type="ChEBI" id="CHEBI:15378"/>
        <dbReference type="ChEBI" id="CHEBI:57783"/>
        <dbReference type="ChEBI" id="CHEBI:58349"/>
        <dbReference type="ChEBI" id="CHEBI:64677"/>
        <dbReference type="ChEBI" id="CHEBI:75296"/>
    </reaction>
    <physiologicalReaction direction="left-to-right" evidence="20">
        <dbReference type="Rhea" id="RHEA:63505"/>
    </physiologicalReaction>
</comment>
<evidence type="ECO:0000256" key="20">
    <source>
        <dbReference type="ARBA" id="ARBA00047900"/>
    </source>
</evidence>
<dbReference type="GO" id="GO:0047020">
    <property type="term" value="F:15-hydroxyprostaglandin-D dehydrogenase (NADP+) activity"/>
    <property type="evidence" value="ECO:0007669"/>
    <property type="project" value="UniProtKB-EC"/>
</dbReference>
<dbReference type="AlphaFoldDB" id="A0AB34HMY7"/>
<evidence type="ECO:0000256" key="7">
    <source>
        <dbReference type="ARBA" id="ARBA00038985"/>
    </source>
</evidence>
<proteinExistence type="inferred from homology"/>
<comment type="catalytic activity">
    <reaction evidence="26">
        <text>cortisol + NADPH + H(+) = 20beta-dihydrocortisol + NADP(+)</text>
        <dbReference type="Rhea" id="RHEA:70215"/>
        <dbReference type="ChEBI" id="CHEBI:15378"/>
        <dbReference type="ChEBI" id="CHEBI:17650"/>
        <dbReference type="ChEBI" id="CHEBI:57783"/>
        <dbReference type="ChEBI" id="CHEBI:58349"/>
        <dbReference type="ChEBI" id="CHEBI:139311"/>
    </reaction>
    <physiologicalReaction direction="left-to-right" evidence="26">
        <dbReference type="Rhea" id="RHEA:70216"/>
    </physiologicalReaction>
</comment>
<dbReference type="Gene3D" id="3.40.50.720">
    <property type="entry name" value="NAD(P)-binding Rossmann-like Domain"/>
    <property type="match status" value="1"/>
</dbReference>
<organism evidence="28 29">
    <name type="scientific">Eschrichtius robustus</name>
    <name type="common">California gray whale</name>
    <name type="synonym">Eschrichtius gibbosus</name>
    <dbReference type="NCBI Taxonomy" id="9764"/>
    <lineage>
        <taxon>Eukaryota</taxon>
        <taxon>Metazoa</taxon>
        <taxon>Chordata</taxon>
        <taxon>Craniata</taxon>
        <taxon>Vertebrata</taxon>
        <taxon>Euteleostomi</taxon>
        <taxon>Mammalia</taxon>
        <taxon>Eutheria</taxon>
        <taxon>Laurasiatheria</taxon>
        <taxon>Artiodactyla</taxon>
        <taxon>Whippomorpha</taxon>
        <taxon>Cetacea</taxon>
        <taxon>Mysticeti</taxon>
        <taxon>Eschrichtiidae</taxon>
        <taxon>Eschrichtius</taxon>
    </lineage>
</organism>
<dbReference type="GO" id="GO:0050221">
    <property type="term" value="F:prostaglandin E2 9-reductase activity"/>
    <property type="evidence" value="ECO:0007669"/>
    <property type="project" value="UniProtKB-EC"/>
</dbReference>
<evidence type="ECO:0000256" key="6">
    <source>
        <dbReference type="ARBA" id="ARBA00038975"/>
    </source>
</evidence>
<evidence type="ECO:0000256" key="1">
    <source>
        <dbReference type="ARBA" id="ARBA00006484"/>
    </source>
</evidence>
<evidence type="ECO:0000256" key="18">
    <source>
        <dbReference type="ARBA" id="ARBA00047563"/>
    </source>
</evidence>
<evidence type="ECO:0000313" key="29">
    <source>
        <dbReference type="Proteomes" id="UP001159641"/>
    </source>
</evidence>
<comment type="catalytic activity">
    <reaction evidence="21">
        <text>S-nitrosoglutathione + NADPH + H(+) = S-(hydroxysulfenamide)glutathione + NADP(+)</text>
        <dbReference type="Rhea" id="RHEA:63500"/>
        <dbReference type="ChEBI" id="CHEBI:15378"/>
        <dbReference type="ChEBI" id="CHEBI:57783"/>
        <dbReference type="ChEBI" id="CHEBI:58349"/>
        <dbReference type="ChEBI" id="CHEBI:145544"/>
        <dbReference type="ChEBI" id="CHEBI:229723"/>
    </reaction>
</comment>
<evidence type="ECO:0000256" key="3">
    <source>
        <dbReference type="ARBA" id="ARBA00022553"/>
    </source>
</evidence>
<evidence type="ECO:0000256" key="12">
    <source>
        <dbReference type="ARBA" id="ARBA00041752"/>
    </source>
</evidence>
<evidence type="ECO:0000256" key="5">
    <source>
        <dbReference type="ARBA" id="ARBA00023002"/>
    </source>
</evidence>
<comment type="catalytic activity">
    <reaction evidence="16">
        <text>menadione + NADPH + H(+) = menadiol + NADP(+)</text>
        <dbReference type="Rhea" id="RHEA:63492"/>
        <dbReference type="ChEBI" id="CHEBI:6746"/>
        <dbReference type="ChEBI" id="CHEBI:15378"/>
        <dbReference type="ChEBI" id="CHEBI:28869"/>
        <dbReference type="ChEBI" id="CHEBI:57783"/>
        <dbReference type="ChEBI" id="CHEBI:58349"/>
    </reaction>
</comment>
<dbReference type="Proteomes" id="UP001159641">
    <property type="component" value="Unassembled WGS sequence"/>
</dbReference>
<keyword evidence="29" id="KW-1185">Reference proteome</keyword>
<evidence type="ECO:0000256" key="14">
    <source>
        <dbReference type="ARBA" id="ARBA00042672"/>
    </source>
</evidence>
<evidence type="ECO:0000256" key="10">
    <source>
        <dbReference type="ARBA" id="ARBA00039899"/>
    </source>
</evidence>
<comment type="catalytic activity">
    <reaction evidence="17">
        <text>prostaglandin F2alpha + NADP(+) = prostaglandin E2 + NADPH + H(+)</text>
        <dbReference type="Rhea" id="RHEA:24508"/>
        <dbReference type="ChEBI" id="CHEBI:15378"/>
        <dbReference type="ChEBI" id="CHEBI:57404"/>
        <dbReference type="ChEBI" id="CHEBI:57783"/>
        <dbReference type="ChEBI" id="CHEBI:58349"/>
        <dbReference type="ChEBI" id="CHEBI:606564"/>
        <dbReference type="EC" id="1.1.1.189"/>
    </reaction>
    <physiologicalReaction direction="right-to-left" evidence="17">
        <dbReference type="Rhea" id="RHEA:24510"/>
    </physiologicalReaction>
</comment>
<sequence>MASIYQLCSPCALKIGNPTPFHIQAELTTKTNFLGTQDVCTQLLPLIKPRGKSDWSPSCSASQPCLPLVSSTGPATSPAQLHWPQSVSLPGQVPCSLSSEANRYSEDGSVLLGLKIRSYQCKSVQCLLFQSPDVTWTRRSTAGKLVISSGNLWSSIPENWVSILLVLTFLGNGLCCALGRVLNVSSRWGFKALENCSPELQQKFRSKTITEEELVGLMNKFVEDTKKGVHRKEGWPETAYGVTKIGITVLSRIQARKLSEQRGGDKILLNACCPGWVRTDMAGPRATKSPEEGAETPVYLALLPSDAEGPHGEFACEKKS</sequence>
<dbReference type="GO" id="GO:0004090">
    <property type="term" value="F:carbonyl reductase (NADPH) activity"/>
    <property type="evidence" value="ECO:0007669"/>
    <property type="project" value="UniProtKB-EC"/>
</dbReference>